<organism evidence="11 15">
    <name type="scientific">Rotaria socialis</name>
    <dbReference type="NCBI Taxonomy" id="392032"/>
    <lineage>
        <taxon>Eukaryota</taxon>
        <taxon>Metazoa</taxon>
        <taxon>Spiralia</taxon>
        <taxon>Gnathifera</taxon>
        <taxon>Rotifera</taxon>
        <taxon>Eurotatoria</taxon>
        <taxon>Bdelloidea</taxon>
        <taxon>Philodinida</taxon>
        <taxon>Philodinidae</taxon>
        <taxon>Rotaria</taxon>
    </lineage>
</organism>
<feature type="region of interest" description="Disordered" evidence="8">
    <location>
        <begin position="1"/>
        <end position="22"/>
    </location>
</feature>
<evidence type="ECO:0000256" key="9">
    <source>
        <dbReference type="SAM" id="Phobius"/>
    </source>
</evidence>
<dbReference type="Pfam" id="PF10601">
    <property type="entry name" value="zf-LITAF-like"/>
    <property type="match status" value="1"/>
</dbReference>
<evidence type="ECO:0000313" key="12">
    <source>
        <dbReference type="EMBL" id="CAF3343226.1"/>
    </source>
</evidence>
<dbReference type="EMBL" id="CAJOBP010000815">
    <property type="protein sequence ID" value="CAF4223936.1"/>
    <property type="molecule type" value="Genomic_DNA"/>
</dbReference>
<dbReference type="GO" id="GO:0008270">
    <property type="term" value="F:zinc ion binding"/>
    <property type="evidence" value="ECO:0007669"/>
    <property type="project" value="TreeGrafter"/>
</dbReference>
<accession>A0A817PZG2</accession>
<evidence type="ECO:0000256" key="8">
    <source>
        <dbReference type="SAM" id="MobiDB-lite"/>
    </source>
</evidence>
<dbReference type="SMART" id="SM00714">
    <property type="entry name" value="LITAF"/>
    <property type="match status" value="1"/>
</dbReference>
<evidence type="ECO:0000313" key="15">
    <source>
        <dbReference type="Proteomes" id="UP000663833"/>
    </source>
</evidence>
<dbReference type="PANTHER" id="PTHR23292:SF6">
    <property type="entry name" value="FI16602P1-RELATED"/>
    <property type="match status" value="1"/>
</dbReference>
<dbReference type="InterPro" id="IPR037519">
    <property type="entry name" value="LITAF_fam"/>
</dbReference>
<comment type="caution">
    <text evidence="11">The sequence shown here is derived from an EMBL/GenBank/DDBJ whole genome shotgun (WGS) entry which is preliminary data.</text>
</comment>
<evidence type="ECO:0000256" key="6">
    <source>
        <dbReference type="ARBA" id="ARBA00022833"/>
    </source>
</evidence>
<dbReference type="Proteomes" id="UP000663873">
    <property type="component" value="Unassembled WGS sequence"/>
</dbReference>
<dbReference type="PANTHER" id="PTHR23292">
    <property type="entry name" value="LIPOPOLYSACCHARIDE-INDUCED TUMOR NECROSIS FACTOR-ALPHA FACTOR"/>
    <property type="match status" value="1"/>
</dbReference>
<evidence type="ECO:0000313" key="13">
    <source>
        <dbReference type="EMBL" id="CAF4223936.1"/>
    </source>
</evidence>
<dbReference type="InterPro" id="IPR006629">
    <property type="entry name" value="LITAF"/>
</dbReference>
<keyword evidence="5" id="KW-0479">Metal-binding</keyword>
<comment type="similarity">
    <text evidence="4">Belongs to the CDIP1/LITAF family.</text>
</comment>
<keyword evidence="6" id="KW-0862">Zinc</keyword>
<evidence type="ECO:0000256" key="4">
    <source>
        <dbReference type="ARBA" id="ARBA00005975"/>
    </source>
</evidence>
<dbReference type="OrthoDB" id="4713066at2759"/>
<dbReference type="EMBL" id="CAJNXB010003882">
    <property type="protein sequence ID" value="CAF3343226.1"/>
    <property type="molecule type" value="Genomic_DNA"/>
</dbReference>
<dbReference type="Proteomes" id="UP000663851">
    <property type="component" value="Unassembled WGS sequence"/>
</dbReference>
<proteinExistence type="inferred from homology"/>
<dbReference type="GO" id="GO:0005765">
    <property type="term" value="C:lysosomal membrane"/>
    <property type="evidence" value="ECO:0007669"/>
    <property type="project" value="UniProtKB-SubCell"/>
</dbReference>
<dbReference type="EMBL" id="CAJNYD010000012">
    <property type="protein sequence ID" value="CAF3172096.1"/>
    <property type="molecule type" value="Genomic_DNA"/>
</dbReference>
<evidence type="ECO:0000256" key="1">
    <source>
        <dbReference type="ARBA" id="ARBA00004414"/>
    </source>
</evidence>
<evidence type="ECO:0000256" key="2">
    <source>
        <dbReference type="ARBA" id="ARBA00004481"/>
    </source>
</evidence>
<reference evidence="11" key="1">
    <citation type="submission" date="2021-02" db="EMBL/GenBank/DDBJ databases">
        <authorList>
            <person name="Nowell W R."/>
        </authorList>
    </citation>
    <scope>NUCLEOTIDE SEQUENCE</scope>
</reference>
<comment type="subcellular location">
    <subcellularLocation>
        <location evidence="2">Endosome membrane</location>
        <topology evidence="2">Peripheral membrane protein</topology>
    </subcellularLocation>
    <subcellularLocation>
        <location evidence="1">Late endosome membrane</location>
    </subcellularLocation>
    <subcellularLocation>
        <location evidence="3">Lysosome membrane</location>
        <topology evidence="3">Peripheral membrane protein</topology>
        <orientation evidence="3">Cytoplasmic side</orientation>
    </subcellularLocation>
</comment>
<dbReference type="Proteomes" id="UP000663833">
    <property type="component" value="Unassembled WGS sequence"/>
</dbReference>
<sequence length="112" mass="12387">MNVAPPPPYASENTRSLPTSALPMSMTQPVSIVAPITIVGQYPMQCTCFQCRRQIVTRTEKKNGLLVWISIGALFIFGFWVCCCIPLCIDACKDTEHYCPSCNPMLGISKKL</sequence>
<evidence type="ECO:0000256" key="7">
    <source>
        <dbReference type="ARBA" id="ARBA00023136"/>
    </source>
</evidence>
<evidence type="ECO:0000259" key="10">
    <source>
        <dbReference type="PROSITE" id="PS51837"/>
    </source>
</evidence>
<feature type="domain" description="LITAF" evidence="10">
    <location>
        <begin position="28"/>
        <end position="111"/>
    </location>
</feature>
<evidence type="ECO:0000313" key="11">
    <source>
        <dbReference type="EMBL" id="CAF3172096.1"/>
    </source>
</evidence>
<name>A0A817PZG2_9BILA</name>
<keyword evidence="7 9" id="KW-0472">Membrane</keyword>
<evidence type="ECO:0000256" key="5">
    <source>
        <dbReference type="ARBA" id="ARBA00022723"/>
    </source>
</evidence>
<dbReference type="PROSITE" id="PS51837">
    <property type="entry name" value="LITAF"/>
    <property type="match status" value="1"/>
</dbReference>
<protein>
    <recommendedName>
        <fullName evidence="10">LITAF domain-containing protein</fullName>
    </recommendedName>
</protein>
<feature type="transmembrane region" description="Helical" evidence="9">
    <location>
        <begin position="63"/>
        <end position="81"/>
    </location>
</feature>
<dbReference type="EMBL" id="CAJOBO010004150">
    <property type="protein sequence ID" value="CAF4513417.1"/>
    <property type="molecule type" value="Genomic_DNA"/>
</dbReference>
<dbReference type="GO" id="GO:0031902">
    <property type="term" value="C:late endosome membrane"/>
    <property type="evidence" value="ECO:0007669"/>
    <property type="project" value="UniProtKB-SubCell"/>
</dbReference>
<evidence type="ECO:0000256" key="3">
    <source>
        <dbReference type="ARBA" id="ARBA00004630"/>
    </source>
</evidence>
<gene>
    <name evidence="14" type="ORF">HFQ381_LOCUS28631</name>
    <name evidence="11" type="ORF">LUA448_LOCUS476</name>
    <name evidence="12" type="ORF">TIS948_LOCUS22566</name>
    <name evidence="13" type="ORF">UJA718_LOCUS7907</name>
</gene>
<keyword evidence="9" id="KW-0812">Transmembrane</keyword>
<keyword evidence="9" id="KW-1133">Transmembrane helix</keyword>
<dbReference type="AlphaFoldDB" id="A0A817PZG2"/>
<keyword evidence="16" id="KW-1185">Reference proteome</keyword>
<evidence type="ECO:0000313" key="16">
    <source>
        <dbReference type="Proteomes" id="UP000663873"/>
    </source>
</evidence>
<dbReference type="Proteomes" id="UP000663825">
    <property type="component" value="Unassembled WGS sequence"/>
</dbReference>
<evidence type="ECO:0000313" key="14">
    <source>
        <dbReference type="EMBL" id="CAF4513417.1"/>
    </source>
</evidence>